<feature type="domain" description="Fibronectin type-III" evidence="1">
    <location>
        <begin position="489"/>
        <end position="587"/>
    </location>
</feature>
<dbReference type="SUPFAM" id="SSF49265">
    <property type="entry name" value="Fibronectin type III"/>
    <property type="match status" value="2"/>
</dbReference>
<proteinExistence type="predicted"/>
<gene>
    <name evidence="2" type="ORF">SAMN04488513_101146</name>
</gene>
<keyword evidence="3" id="KW-1185">Reference proteome</keyword>
<dbReference type="AlphaFoldDB" id="A0A1M6AR47"/>
<dbReference type="InterPro" id="IPR036116">
    <property type="entry name" value="FN3_sf"/>
</dbReference>
<dbReference type="InterPro" id="IPR003961">
    <property type="entry name" value="FN3_dom"/>
</dbReference>
<evidence type="ECO:0000313" key="2">
    <source>
        <dbReference type="EMBL" id="SHI38683.1"/>
    </source>
</evidence>
<dbReference type="Proteomes" id="UP000184543">
    <property type="component" value="Unassembled WGS sequence"/>
</dbReference>
<name>A0A1M6AR47_9FLAO</name>
<dbReference type="EMBL" id="FQYU01000001">
    <property type="protein sequence ID" value="SHI38683.1"/>
    <property type="molecule type" value="Genomic_DNA"/>
</dbReference>
<reference evidence="3" key="1">
    <citation type="submission" date="2016-11" db="EMBL/GenBank/DDBJ databases">
        <authorList>
            <person name="Varghese N."/>
            <person name="Submissions S."/>
        </authorList>
    </citation>
    <scope>NUCLEOTIDE SEQUENCE [LARGE SCALE GENOMIC DNA]</scope>
    <source>
        <strain evidence="3">DSM 19858</strain>
    </source>
</reference>
<accession>A0A1M6AR47</accession>
<feature type="domain" description="Fibronectin type-III" evidence="1">
    <location>
        <begin position="296"/>
        <end position="392"/>
    </location>
</feature>
<organism evidence="2 3">
    <name type="scientific">Pseudozobellia thermophila</name>
    <dbReference type="NCBI Taxonomy" id="192903"/>
    <lineage>
        <taxon>Bacteria</taxon>
        <taxon>Pseudomonadati</taxon>
        <taxon>Bacteroidota</taxon>
        <taxon>Flavobacteriia</taxon>
        <taxon>Flavobacteriales</taxon>
        <taxon>Flavobacteriaceae</taxon>
        <taxon>Pseudozobellia</taxon>
    </lineage>
</organism>
<sequence>MLINLCWGQDSTSVQLISRSLPDKVMLRWAVDQPLGWKMGNEYGFYVERSTISRNGEAVVPIERKMLFQEPLKPRPLEEWETLANQDQNIAVLAQALFGETFETLAPKTGVLGKINAVNDELEQRFTFALLAAEQSFEGAKLAGWGLVDTSVVPGEAYVYKVTVALPEDANIKIKEASTYAGTHLYEKLPQPIGLAGIFKDSHVLLSWNYNLLSSIYTSYIVEKSADGLNFEEQNQQPIFNASQHANDNNIALYYTDSIPNDKTFYYRVKGKNAFGEIGPASPIVQGKGKKSLEYVPRIYRKEMPTDHKAILYWEFKEEGSELITKFQLNRSNTNDGPFRTVIDNIPPTSRSISYDKLDRINYFTVSAVDKNGTKSESLPVMVQPVDSVPPAAPKGLIGTMDTTGIVRLSWAKNLEEDLKGYRIFRSNNPNTEFSEITTETHDSENYNDSLSIRNLNTKVYYKLQAEDQRYNRSGFSQMLVVNKPDLIPPSPPVLTKYGISEEGIRISWVPSSSPDVSSHQVFRKIIGKQTDLWEKIHETATKSDTTFLDSRELEQNRYSYIVVAKDSSGLESTPSAPITVAWSGKTIKDDDLKFSGTANRELRFIHLSWKIKDQEVLEYRLYRGTTVNDLKLFKTFNKDVTSYNDIDLKINSEYTYGLQFVLISGALSPVKKLELKY</sequence>
<dbReference type="STRING" id="192903.SAMN04488513_101146"/>
<dbReference type="PROSITE" id="PS50853">
    <property type="entry name" value="FN3"/>
    <property type="match status" value="2"/>
</dbReference>
<protein>
    <submittedName>
        <fullName evidence="2">Fibronectin type 3 domain-containing protein</fullName>
    </submittedName>
</protein>
<evidence type="ECO:0000259" key="1">
    <source>
        <dbReference type="PROSITE" id="PS50853"/>
    </source>
</evidence>
<dbReference type="Gene3D" id="2.60.40.10">
    <property type="entry name" value="Immunoglobulins"/>
    <property type="match status" value="4"/>
</dbReference>
<evidence type="ECO:0000313" key="3">
    <source>
        <dbReference type="Proteomes" id="UP000184543"/>
    </source>
</evidence>
<dbReference type="InterPro" id="IPR013783">
    <property type="entry name" value="Ig-like_fold"/>
</dbReference>